<protein>
    <submittedName>
        <fullName evidence="2">Uncharacterized protein</fullName>
    </submittedName>
</protein>
<sequence>MSDMLGAASSSSAHPSPPKPKLAKNKIKPPHPDKTSAAVQAESLAEPEIPAEMWRQTVLDVLPPLESTSQSIVDRWYSSGVWEGPVHASLAEREEGDLCSANPRSEHKDDGKTKNDDHTSPSARAITADRDGSLWTDVTAHSHGFDVDSVRAAGSRIIHTFLSTICAPSYVLLCGTRFSNALYPACTCHSKAKADDFLRIALEVIGLPNFNVHELDRVIFVFEMYNRWFVLLFTPQLLVVYDPAGYSRLEPEVVSKLADHVANAFLSDACRWSDRKNVPDSLDTLIIAPDIATDPSGSLVLVCGAVELLVNLRPFNHGNFAGVEVGLWFLSESIHRDLTYEHCNHLLNIALDEVEGKLDKGNHLAGSTSAGLVSKSKARPRLNAPKLPFKAKRRVKRKTPEVAVSSPSPHWVSPVLASALQSANKKSLPGTKLSKVLYDRIVWTCNSGHLPNGAVCTCDCLAEYLEGQSI</sequence>
<accession>A0A0J0XPQ5</accession>
<dbReference type="EMBL" id="KQ087199">
    <property type="protein sequence ID" value="KLT43047.1"/>
    <property type="molecule type" value="Genomic_DNA"/>
</dbReference>
<evidence type="ECO:0000256" key="1">
    <source>
        <dbReference type="SAM" id="MobiDB-lite"/>
    </source>
</evidence>
<dbReference type="GeneID" id="28985932"/>
<feature type="region of interest" description="Disordered" evidence="1">
    <location>
        <begin position="93"/>
        <end position="125"/>
    </location>
</feature>
<dbReference type="RefSeq" id="XP_018279538.1">
    <property type="nucleotide sequence ID" value="XM_018425329.1"/>
</dbReference>
<feature type="region of interest" description="Disordered" evidence="1">
    <location>
        <begin position="1"/>
        <end position="49"/>
    </location>
</feature>
<proteinExistence type="predicted"/>
<evidence type="ECO:0000313" key="2">
    <source>
        <dbReference type="EMBL" id="KLT43047.1"/>
    </source>
</evidence>
<feature type="compositionally biased region" description="Basic and acidic residues" evidence="1">
    <location>
        <begin position="104"/>
        <end position="119"/>
    </location>
</feature>
<keyword evidence="3" id="KW-1185">Reference proteome</keyword>
<name>A0A0J0XPQ5_9TREE</name>
<evidence type="ECO:0000313" key="3">
    <source>
        <dbReference type="Proteomes" id="UP000053611"/>
    </source>
</evidence>
<dbReference type="Proteomes" id="UP000053611">
    <property type="component" value="Unassembled WGS sequence"/>
</dbReference>
<organism evidence="2 3">
    <name type="scientific">Cutaneotrichosporon oleaginosum</name>
    <dbReference type="NCBI Taxonomy" id="879819"/>
    <lineage>
        <taxon>Eukaryota</taxon>
        <taxon>Fungi</taxon>
        <taxon>Dikarya</taxon>
        <taxon>Basidiomycota</taxon>
        <taxon>Agaricomycotina</taxon>
        <taxon>Tremellomycetes</taxon>
        <taxon>Trichosporonales</taxon>
        <taxon>Trichosporonaceae</taxon>
        <taxon>Cutaneotrichosporon</taxon>
    </lineage>
</organism>
<reference evidence="2 3" key="1">
    <citation type="submission" date="2015-03" db="EMBL/GenBank/DDBJ databases">
        <title>Genomics and transcriptomics of the oil-accumulating basidiomycete yeast T. oleaginosus allow insights into substrate utilization and the diverse evolutionary trajectories of mating systems in fungi.</title>
        <authorList>
            <consortium name="DOE Joint Genome Institute"/>
            <person name="Kourist R."/>
            <person name="Kracht O."/>
            <person name="Bracharz F."/>
            <person name="Lipzen A."/>
            <person name="Nolan M."/>
            <person name="Ohm R."/>
            <person name="Grigoriev I."/>
            <person name="Sun S."/>
            <person name="Heitman J."/>
            <person name="Bruck T."/>
            <person name="Nowrousian M."/>
        </authorList>
    </citation>
    <scope>NUCLEOTIDE SEQUENCE [LARGE SCALE GENOMIC DNA]</scope>
    <source>
        <strain evidence="2 3">IBC0246</strain>
    </source>
</reference>
<dbReference type="AlphaFoldDB" id="A0A0J0XPQ5"/>
<gene>
    <name evidence="2" type="ORF">CC85DRAFT_301834</name>
</gene>